<dbReference type="InterPro" id="IPR001296">
    <property type="entry name" value="Glyco_trans_1"/>
</dbReference>
<dbReference type="EMBL" id="JAVRHU010000001">
    <property type="protein sequence ID" value="MDT0620510.1"/>
    <property type="molecule type" value="Genomic_DNA"/>
</dbReference>
<comment type="caution">
    <text evidence="3">The sequence shown here is derived from an EMBL/GenBank/DDBJ whole genome shotgun (WGS) entry which is preliminary data.</text>
</comment>
<protein>
    <submittedName>
        <fullName evidence="3">Glycosyltransferase family 4 protein</fullName>
    </submittedName>
</protein>
<dbReference type="CDD" id="cd03808">
    <property type="entry name" value="GT4_CapM-like"/>
    <property type="match status" value="1"/>
</dbReference>
<dbReference type="SUPFAM" id="SSF53756">
    <property type="entry name" value="UDP-Glycosyltransferase/glycogen phosphorylase"/>
    <property type="match status" value="1"/>
</dbReference>
<dbReference type="Proteomes" id="UP001250662">
    <property type="component" value="Unassembled WGS sequence"/>
</dbReference>
<reference evidence="3 4" key="1">
    <citation type="submission" date="2023-09" db="EMBL/GenBank/DDBJ databases">
        <authorList>
            <person name="Rey-Velasco X."/>
        </authorList>
    </citation>
    <scope>NUCLEOTIDE SEQUENCE [LARGE SCALE GENOMIC DNA]</scope>
    <source>
        <strain evidence="3 4">P007</strain>
    </source>
</reference>
<dbReference type="Pfam" id="PF00534">
    <property type="entry name" value="Glycos_transf_1"/>
    <property type="match status" value="1"/>
</dbReference>
<dbReference type="RefSeq" id="WP_311386874.1">
    <property type="nucleotide sequence ID" value="NZ_JAVRHU010000001.1"/>
</dbReference>
<name>A0ABU3BEB9_9FLAO</name>
<evidence type="ECO:0000313" key="4">
    <source>
        <dbReference type="Proteomes" id="UP001250662"/>
    </source>
</evidence>
<keyword evidence="4" id="KW-1185">Reference proteome</keyword>
<dbReference type="Gene3D" id="3.40.50.2000">
    <property type="entry name" value="Glycogen Phosphorylase B"/>
    <property type="match status" value="2"/>
</dbReference>
<accession>A0ABU3BEB9</accession>
<feature type="domain" description="Glycosyl transferase family 1" evidence="1">
    <location>
        <begin position="187"/>
        <end position="350"/>
    </location>
</feature>
<dbReference type="Pfam" id="PF13477">
    <property type="entry name" value="Glyco_trans_4_2"/>
    <property type="match status" value="1"/>
</dbReference>
<dbReference type="PANTHER" id="PTHR12526">
    <property type="entry name" value="GLYCOSYLTRANSFERASE"/>
    <property type="match status" value="1"/>
</dbReference>
<evidence type="ECO:0000259" key="2">
    <source>
        <dbReference type="Pfam" id="PF13477"/>
    </source>
</evidence>
<dbReference type="InterPro" id="IPR028098">
    <property type="entry name" value="Glyco_trans_4-like_N"/>
</dbReference>
<evidence type="ECO:0000259" key="1">
    <source>
        <dbReference type="Pfam" id="PF00534"/>
    </source>
</evidence>
<gene>
    <name evidence="3" type="ORF">RM520_02675</name>
</gene>
<organism evidence="3 4">
    <name type="scientific">Croceitalea vernalis</name>
    <dbReference type="NCBI Taxonomy" id="3075599"/>
    <lineage>
        <taxon>Bacteria</taxon>
        <taxon>Pseudomonadati</taxon>
        <taxon>Bacteroidota</taxon>
        <taxon>Flavobacteriia</taxon>
        <taxon>Flavobacteriales</taxon>
        <taxon>Flavobacteriaceae</taxon>
        <taxon>Croceitalea</taxon>
    </lineage>
</organism>
<sequence>MKKIFILVNVDWFFISHRLCLAEEALKDGWEVYAAAGDTGRSKEIENTGITYFPLPMSRSGMNIFNELKTFRQIYTLYNKIKPDVVHQVALKPIVYGSFIAKTINIKGVLNSFSGLGYVFTDNRKSIAQSLIIKLMKYSFKRPNTQFIFQNKDDFLELSNFGIFNESNMINFIKGSGVDLKKFSFVPQPSNSKIQILFAARMLLDKGIDELRRATELLKDRYFQKVTFILAGMIDEENKAGVSESYLLDWADNSYVKWIGFQKDMISLVSSSDIVVLPSYREGMPKSLIEACAIGRPIVTTNVIGCRECVIEGENGFLVPIKSYVELAEKLEILILNKAMRVSMGANSRKKAEEEFGLKKVVNKHLEIYSDLLEKV</sequence>
<evidence type="ECO:0000313" key="3">
    <source>
        <dbReference type="EMBL" id="MDT0620510.1"/>
    </source>
</evidence>
<dbReference type="PANTHER" id="PTHR12526:SF638">
    <property type="entry name" value="SPORE COAT PROTEIN SA"/>
    <property type="match status" value="1"/>
</dbReference>
<feature type="domain" description="Glycosyltransferase subfamily 4-like N-terminal" evidence="2">
    <location>
        <begin position="3"/>
        <end position="151"/>
    </location>
</feature>
<proteinExistence type="predicted"/>